<sequence length="161" mass="16553">MRRKAMAGVVALGAVLAAGAAGAAGMPEEREGWVIMPTGHGFEDLVGRVESAVEKSPLAVVTRASATRGAASIGQTIPGNMVVGVFAPPFALRLLQASLPAGIEAPLRLYLTENADGTATLSWERPTAIFAAYPEGGEKLEELAGELEDILKQIGEQAAGS</sequence>
<evidence type="ECO:0000313" key="4">
    <source>
        <dbReference type="Proteomes" id="UP001301140"/>
    </source>
</evidence>
<feature type="chain" id="PRO_5042929877" evidence="1">
    <location>
        <begin position="24"/>
        <end position="161"/>
    </location>
</feature>
<protein>
    <submittedName>
        <fullName evidence="3">DUF302 domain-containing protein</fullName>
    </submittedName>
</protein>
<dbReference type="EMBL" id="JARGEQ010000073">
    <property type="protein sequence ID" value="MDF1586212.1"/>
    <property type="molecule type" value="Genomic_DNA"/>
</dbReference>
<keyword evidence="1" id="KW-0732">Signal</keyword>
<evidence type="ECO:0000259" key="2">
    <source>
        <dbReference type="Pfam" id="PF03625"/>
    </source>
</evidence>
<evidence type="ECO:0000256" key="1">
    <source>
        <dbReference type="SAM" id="SignalP"/>
    </source>
</evidence>
<feature type="domain" description="DUF302" evidence="2">
    <location>
        <begin position="69"/>
        <end position="126"/>
    </location>
</feature>
<evidence type="ECO:0000313" key="3">
    <source>
        <dbReference type="EMBL" id="MDF1586212.1"/>
    </source>
</evidence>
<dbReference type="Gene3D" id="3.30.310.70">
    <property type="entry name" value="TT1751-like domain"/>
    <property type="match status" value="1"/>
</dbReference>
<feature type="signal peptide" evidence="1">
    <location>
        <begin position="1"/>
        <end position="23"/>
    </location>
</feature>
<dbReference type="RefSeq" id="WP_327788627.1">
    <property type="nucleotide sequence ID" value="NZ_JARGEQ010000073.1"/>
</dbReference>
<reference evidence="3 4" key="1">
    <citation type="submission" date="2023-03" db="EMBL/GenBank/DDBJ databases">
        <title>YIM 152171 draft genome.</title>
        <authorList>
            <person name="Yang Z."/>
        </authorList>
    </citation>
    <scope>NUCLEOTIDE SEQUENCE [LARGE SCALE GENOMIC DNA]</scope>
    <source>
        <strain evidence="3 4">YIM 152171</strain>
    </source>
</reference>
<dbReference type="Pfam" id="PF03625">
    <property type="entry name" value="DUF302"/>
    <property type="match status" value="1"/>
</dbReference>
<proteinExistence type="predicted"/>
<dbReference type="CDD" id="cd14797">
    <property type="entry name" value="DUF302"/>
    <property type="match status" value="1"/>
</dbReference>
<accession>A0AAP3XR22</accession>
<dbReference type="InterPro" id="IPR005180">
    <property type="entry name" value="DUF302"/>
</dbReference>
<dbReference type="AlphaFoldDB" id="A0AAP3XR22"/>
<dbReference type="PANTHER" id="PTHR38342:SF2">
    <property type="entry name" value="INNER MEMBRANE OR EXPORTED"/>
    <property type="match status" value="1"/>
</dbReference>
<organism evidence="3 4">
    <name type="scientific">Marinimicrococcus flavescens</name>
    <dbReference type="NCBI Taxonomy" id="3031815"/>
    <lineage>
        <taxon>Bacteria</taxon>
        <taxon>Pseudomonadati</taxon>
        <taxon>Pseudomonadota</taxon>
        <taxon>Alphaproteobacteria</taxon>
        <taxon>Geminicoccales</taxon>
        <taxon>Geminicoccaceae</taxon>
        <taxon>Marinimicrococcus</taxon>
    </lineage>
</organism>
<dbReference type="Proteomes" id="UP001301140">
    <property type="component" value="Unassembled WGS sequence"/>
</dbReference>
<keyword evidence="4" id="KW-1185">Reference proteome</keyword>
<dbReference type="InterPro" id="IPR035923">
    <property type="entry name" value="TT1751-like_sf"/>
</dbReference>
<dbReference type="SUPFAM" id="SSF103247">
    <property type="entry name" value="TT1751-like"/>
    <property type="match status" value="1"/>
</dbReference>
<dbReference type="PANTHER" id="PTHR38342">
    <property type="entry name" value="SLR5037 PROTEIN"/>
    <property type="match status" value="1"/>
</dbReference>
<gene>
    <name evidence="3" type="ORF">PZ740_07420</name>
</gene>
<comment type="caution">
    <text evidence="3">The sequence shown here is derived from an EMBL/GenBank/DDBJ whole genome shotgun (WGS) entry which is preliminary data.</text>
</comment>
<name>A0AAP3XR22_9PROT</name>